<dbReference type="GO" id="GO:0005886">
    <property type="term" value="C:plasma membrane"/>
    <property type="evidence" value="ECO:0007669"/>
    <property type="project" value="UniProtKB-SubCell"/>
</dbReference>
<dbReference type="InterPro" id="IPR045082">
    <property type="entry name" value="ATP_syn_F0_a_bact/chloroplast"/>
</dbReference>
<comment type="caution">
    <text evidence="13">The sequence shown here is derived from an EMBL/GenBank/DDBJ whole genome shotgun (WGS) entry which is preliminary data.</text>
</comment>
<dbReference type="AlphaFoldDB" id="A0A1F7UNR7"/>
<comment type="similarity">
    <text evidence="2 11 12">Belongs to the ATPase A chain family.</text>
</comment>
<evidence type="ECO:0000256" key="10">
    <source>
        <dbReference type="ARBA" id="ARBA00023310"/>
    </source>
</evidence>
<dbReference type="PANTHER" id="PTHR42823">
    <property type="entry name" value="ATP SYNTHASE SUBUNIT A, CHLOROPLASTIC"/>
    <property type="match status" value="1"/>
</dbReference>
<keyword evidence="10 11" id="KW-0066">ATP synthesis</keyword>
<keyword evidence="8 11" id="KW-0406">Ion transport</keyword>
<dbReference type="GO" id="GO:0046933">
    <property type="term" value="F:proton-transporting ATP synthase activity, rotational mechanism"/>
    <property type="evidence" value="ECO:0007669"/>
    <property type="project" value="UniProtKB-UniRule"/>
</dbReference>
<accession>A0A1F7UNR7</accession>
<evidence type="ECO:0000256" key="9">
    <source>
        <dbReference type="ARBA" id="ARBA00023136"/>
    </source>
</evidence>
<feature type="transmembrane region" description="Helical" evidence="11">
    <location>
        <begin position="169"/>
        <end position="190"/>
    </location>
</feature>
<evidence type="ECO:0000313" key="13">
    <source>
        <dbReference type="EMBL" id="OGL79916.1"/>
    </source>
</evidence>
<evidence type="ECO:0000256" key="6">
    <source>
        <dbReference type="ARBA" id="ARBA00022781"/>
    </source>
</evidence>
<organism evidence="13 14">
    <name type="scientific">Candidatus Uhrbacteria bacterium RIFCSPLOWO2_01_FULL_47_24</name>
    <dbReference type="NCBI Taxonomy" id="1802401"/>
    <lineage>
        <taxon>Bacteria</taxon>
        <taxon>Candidatus Uhriibacteriota</taxon>
    </lineage>
</organism>
<dbReference type="Pfam" id="PF00119">
    <property type="entry name" value="ATP-synt_A"/>
    <property type="match status" value="1"/>
</dbReference>
<dbReference type="SUPFAM" id="SSF81336">
    <property type="entry name" value="F1F0 ATP synthase subunit A"/>
    <property type="match status" value="1"/>
</dbReference>
<evidence type="ECO:0000313" key="14">
    <source>
        <dbReference type="Proteomes" id="UP000176897"/>
    </source>
</evidence>
<dbReference type="InterPro" id="IPR035908">
    <property type="entry name" value="F0_ATP_A_sf"/>
</dbReference>
<name>A0A1F7UNR7_9BACT</name>
<dbReference type="InterPro" id="IPR023011">
    <property type="entry name" value="ATP_synth_F0_asu_AS"/>
</dbReference>
<keyword evidence="9 11" id="KW-0472">Membrane</keyword>
<dbReference type="GO" id="GO:0045259">
    <property type="term" value="C:proton-transporting ATP synthase complex"/>
    <property type="evidence" value="ECO:0007669"/>
    <property type="project" value="UniProtKB-KW"/>
</dbReference>
<gene>
    <name evidence="11" type="primary">atpB</name>
    <name evidence="13" type="ORF">A3B21_00805</name>
</gene>
<dbReference type="GO" id="GO:0042777">
    <property type="term" value="P:proton motive force-driven plasma membrane ATP synthesis"/>
    <property type="evidence" value="ECO:0007669"/>
    <property type="project" value="TreeGrafter"/>
</dbReference>
<comment type="subcellular location">
    <subcellularLocation>
        <location evidence="11 12">Cell membrane</location>
        <topology evidence="11 12">Multi-pass membrane protein</topology>
    </subcellularLocation>
    <subcellularLocation>
        <location evidence="1">Membrane</location>
        <topology evidence="1">Multi-pass membrane protein</topology>
    </subcellularLocation>
</comment>
<keyword evidence="11" id="KW-1003">Cell membrane</keyword>
<protein>
    <recommendedName>
        <fullName evidence="11 12">ATP synthase subunit a</fullName>
    </recommendedName>
    <alternativeName>
        <fullName evidence="11">ATP synthase F0 sector subunit a</fullName>
    </alternativeName>
    <alternativeName>
        <fullName evidence="11">F-ATPase subunit 6</fullName>
    </alternativeName>
</protein>
<proteinExistence type="inferred from homology"/>
<sequence>MAWVVIAVILLLVFLIRRKFSMIPKGLQNFFESIFEFALNMMDSVTGNRALSYKFFPVVMTIFIFVFFSNLIEIVPGLGTIGLWEAHEGKTILVPFIRSSSADLNVTLAIALVSVLATQILGIAALGFFKYAGKFIVPPWKSPYVVGTFVGLLELVAEVAKIVSFSFRLFGNIFAGEVLLTVALFLVPYIVPLPFLFLEIFVGLVQAVVFSMLTLVFMKMAVTEHEEHAH</sequence>
<feature type="transmembrane region" description="Helical" evidence="11">
    <location>
        <begin position="104"/>
        <end position="129"/>
    </location>
</feature>
<evidence type="ECO:0000256" key="7">
    <source>
        <dbReference type="ARBA" id="ARBA00022989"/>
    </source>
</evidence>
<evidence type="ECO:0000256" key="8">
    <source>
        <dbReference type="ARBA" id="ARBA00023065"/>
    </source>
</evidence>
<dbReference type="PROSITE" id="PS00449">
    <property type="entry name" value="ATPASE_A"/>
    <property type="match status" value="1"/>
</dbReference>
<evidence type="ECO:0000256" key="2">
    <source>
        <dbReference type="ARBA" id="ARBA00006810"/>
    </source>
</evidence>
<dbReference type="PANTHER" id="PTHR42823:SF3">
    <property type="entry name" value="ATP SYNTHASE SUBUNIT A, CHLOROPLASTIC"/>
    <property type="match status" value="1"/>
</dbReference>
<feature type="transmembrane region" description="Helical" evidence="11">
    <location>
        <begin position="196"/>
        <end position="218"/>
    </location>
</feature>
<evidence type="ECO:0000256" key="11">
    <source>
        <dbReference type="HAMAP-Rule" id="MF_01393"/>
    </source>
</evidence>
<keyword evidence="3 11" id="KW-0813">Transport</keyword>
<evidence type="ECO:0000256" key="4">
    <source>
        <dbReference type="ARBA" id="ARBA00022547"/>
    </source>
</evidence>
<dbReference type="STRING" id="1802401.A3B21_00805"/>
<evidence type="ECO:0000256" key="5">
    <source>
        <dbReference type="ARBA" id="ARBA00022692"/>
    </source>
</evidence>
<reference evidence="13 14" key="1">
    <citation type="journal article" date="2016" name="Nat. Commun.">
        <title>Thousands of microbial genomes shed light on interconnected biogeochemical processes in an aquifer system.</title>
        <authorList>
            <person name="Anantharaman K."/>
            <person name="Brown C.T."/>
            <person name="Hug L.A."/>
            <person name="Sharon I."/>
            <person name="Castelle C.J."/>
            <person name="Probst A.J."/>
            <person name="Thomas B.C."/>
            <person name="Singh A."/>
            <person name="Wilkins M.J."/>
            <person name="Karaoz U."/>
            <person name="Brodie E.L."/>
            <person name="Williams K.H."/>
            <person name="Hubbard S.S."/>
            <person name="Banfield J.F."/>
        </authorList>
    </citation>
    <scope>NUCLEOTIDE SEQUENCE [LARGE SCALE GENOMIC DNA]</scope>
</reference>
<dbReference type="CDD" id="cd00310">
    <property type="entry name" value="ATP-synt_Fo_a_6"/>
    <property type="match status" value="1"/>
</dbReference>
<keyword evidence="7 11" id="KW-1133">Transmembrane helix</keyword>
<evidence type="ECO:0000256" key="3">
    <source>
        <dbReference type="ARBA" id="ARBA00022448"/>
    </source>
</evidence>
<keyword evidence="6 11" id="KW-0375">Hydrogen ion transport</keyword>
<evidence type="ECO:0000256" key="12">
    <source>
        <dbReference type="RuleBase" id="RU000483"/>
    </source>
</evidence>
<dbReference type="Proteomes" id="UP000176897">
    <property type="component" value="Unassembled WGS sequence"/>
</dbReference>
<dbReference type="EMBL" id="MGEJ01000021">
    <property type="protein sequence ID" value="OGL79916.1"/>
    <property type="molecule type" value="Genomic_DNA"/>
</dbReference>
<dbReference type="Gene3D" id="1.20.120.220">
    <property type="entry name" value="ATP synthase, F0 complex, subunit A"/>
    <property type="match status" value="1"/>
</dbReference>
<keyword evidence="4 11" id="KW-0138">CF(0)</keyword>
<evidence type="ECO:0000256" key="1">
    <source>
        <dbReference type="ARBA" id="ARBA00004141"/>
    </source>
</evidence>
<dbReference type="InterPro" id="IPR000568">
    <property type="entry name" value="ATP_synth_F0_asu"/>
</dbReference>
<dbReference type="HAMAP" id="MF_01393">
    <property type="entry name" value="ATP_synth_a_bact"/>
    <property type="match status" value="1"/>
</dbReference>
<keyword evidence="5 11" id="KW-0812">Transmembrane</keyword>
<comment type="function">
    <text evidence="11 12">Key component of the proton channel; it plays a direct role in the translocation of protons across the membrane.</text>
</comment>
<dbReference type="NCBIfam" id="TIGR01131">
    <property type="entry name" value="ATP_synt_6_or_A"/>
    <property type="match status" value="1"/>
</dbReference>
<feature type="transmembrane region" description="Helical" evidence="11">
    <location>
        <begin position="55"/>
        <end position="84"/>
    </location>
</feature>